<dbReference type="PANTHER" id="PTHR30313:SF2">
    <property type="entry name" value="DNA PRIMASE"/>
    <property type="match status" value="1"/>
</dbReference>
<sequence length="234" mass="26488">MEASGNDVEYRLQKAANGLDLSQPDGKIAYLTACVSILATLDSKIEQEVYAGRIAAEVEIEKSSVMAQVEKQMRKRRRSQSVQEFREIQKATSGFGDAVNPQKSQNLRAANAEEALTAYVINNPDMANNIEKWIRPEDFVTDFNRRVYETVTERIRENRPVSPTDLTQDFSEQEMSRIAGMLYKASVGGETLEAAKDYCKIIKQEKSSAKLREPLKDDEAKRLFEEIQKNKLGK</sequence>
<dbReference type="Pfam" id="PF00772">
    <property type="entry name" value="DnaB"/>
    <property type="match status" value="1"/>
</dbReference>
<proteinExistence type="predicted"/>
<dbReference type="GO" id="GO:0003677">
    <property type="term" value="F:DNA binding"/>
    <property type="evidence" value="ECO:0007669"/>
    <property type="project" value="UniProtKB-KW"/>
</dbReference>
<dbReference type="GO" id="GO:0003678">
    <property type="term" value="F:DNA helicase activity"/>
    <property type="evidence" value="ECO:0007669"/>
    <property type="project" value="InterPro"/>
</dbReference>
<dbReference type="GO" id="GO:0005737">
    <property type="term" value="C:cytoplasm"/>
    <property type="evidence" value="ECO:0007669"/>
    <property type="project" value="TreeGrafter"/>
</dbReference>
<keyword evidence="2" id="KW-0238">DNA-binding</keyword>
<dbReference type="InterPro" id="IPR050219">
    <property type="entry name" value="DnaG_primase"/>
</dbReference>
<evidence type="ECO:0000256" key="2">
    <source>
        <dbReference type="ARBA" id="ARBA00023125"/>
    </source>
</evidence>
<evidence type="ECO:0000256" key="1">
    <source>
        <dbReference type="ARBA" id="ARBA00022705"/>
    </source>
</evidence>
<protein>
    <recommendedName>
        <fullName evidence="7">DNA helicase DnaB-like N-terminal domain-containing protein</fullName>
    </recommendedName>
</protein>
<feature type="domain" description="DNA helicase DnaB-like N-terminal" evidence="3">
    <location>
        <begin position="109"/>
        <end position="204"/>
    </location>
</feature>
<dbReference type="SUPFAM" id="SSF48024">
    <property type="entry name" value="N-terminal domain of DnaB helicase"/>
    <property type="match status" value="1"/>
</dbReference>
<keyword evidence="1" id="KW-0235">DNA replication</keyword>
<dbReference type="AlphaFoldDB" id="A0A412B0Y1"/>
<dbReference type="InterPro" id="IPR036185">
    <property type="entry name" value="DNA_heli_DnaB-like_N_sf"/>
</dbReference>
<dbReference type="GO" id="GO:0005524">
    <property type="term" value="F:ATP binding"/>
    <property type="evidence" value="ECO:0007669"/>
    <property type="project" value="InterPro"/>
</dbReference>
<accession>A0A412B0Y1</accession>
<organism evidence="5 6">
    <name type="scientific">[Clostridium] leptum</name>
    <dbReference type="NCBI Taxonomy" id="1535"/>
    <lineage>
        <taxon>Bacteria</taxon>
        <taxon>Bacillati</taxon>
        <taxon>Bacillota</taxon>
        <taxon>Clostridia</taxon>
        <taxon>Eubacteriales</taxon>
        <taxon>Oscillospiraceae</taxon>
        <taxon>Oscillospiraceae incertae sedis</taxon>
    </lineage>
</organism>
<name>A0A412B0Y1_9FIRM</name>
<dbReference type="InterPro" id="IPR007693">
    <property type="entry name" value="DNA_helicase_DnaB-like_N"/>
</dbReference>
<evidence type="ECO:0008006" key="7">
    <source>
        <dbReference type="Google" id="ProtNLM"/>
    </source>
</evidence>
<dbReference type="InterPro" id="IPR019475">
    <property type="entry name" value="DNA_primase_DnaB-bd"/>
</dbReference>
<feature type="domain" description="DNA primase DnaB-helicase binding" evidence="4">
    <location>
        <begin position="9"/>
        <end position="61"/>
    </location>
</feature>
<evidence type="ECO:0000313" key="6">
    <source>
        <dbReference type="Proteomes" id="UP000284751"/>
    </source>
</evidence>
<comment type="caution">
    <text evidence="5">The sequence shown here is derived from an EMBL/GenBank/DDBJ whole genome shotgun (WGS) entry which is preliminary data.</text>
</comment>
<dbReference type="Proteomes" id="UP000284751">
    <property type="component" value="Unassembled WGS sequence"/>
</dbReference>
<dbReference type="Gene3D" id="1.10.860.10">
    <property type="entry name" value="DNAb Helicase, Chain A"/>
    <property type="match status" value="1"/>
</dbReference>
<reference evidence="5 6" key="1">
    <citation type="submission" date="2018-08" db="EMBL/GenBank/DDBJ databases">
        <title>A genome reference for cultivated species of the human gut microbiota.</title>
        <authorList>
            <person name="Zou Y."/>
            <person name="Xue W."/>
            <person name="Luo G."/>
        </authorList>
    </citation>
    <scope>NUCLEOTIDE SEQUENCE [LARGE SCALE GENOMIC DNA]</scope>
    <source>
        <strain evidence="5 6">AF28-26</strain>
    </source>
</reference>
<dbReference type="GO" id="GO:0016779">
    <property type="term" value="F:nucleotidyltransferase activity"/>
    <property type="evidence" value="ECO:0007669"/>
    <property type="project" value="InterPro"/>
</dbReference>
<dbReference type="InterPro" id="IPR016136">
    <property type="entry name" value="DNA_helicase_N/primase_C"/>
</dbReference>
<gene>
    <name evidence="5" type="ORF">DWY99_01415</name>
</gene>
<dbReference type="EMBL" id="QRTC01000002">
    <property type="protein sequence ID" value="RGQ44314.1"/>
    <property type="molecule type" value="Genomic_DNA"/>
</dbReference>
<evidence type="ECO:0000313" key="5">
    <source>
        <dbReference type="EMBL" id="RGQ44314.1"/>
    </source>
</evidence>
<evidence type="ECO:0000259" key="3">
    <source>
        <dbReference type="Pfam" id="PF00772"/>
    </source>
</evidence>
<evidence type="ECO:0000259" key="4">
    <source>
        <dbReference type="Pfam" id="PF10410"/>
    </source>
</evidence>
<dbReference type="GO" id="GO:0006269">
    <property type="term" value="P:DNA replication, synthesis of primer"/>
    <property type="evidence" value="ECO:0007669"/>
    <property type="project" value="TreeGrafter"/>
</dbReference>
<dbReference type="PANTHER" id="PTHR30313">
    <property type="entry name" value="DNA PRIMASE"/>
    <property type="match status" value="1"/>
</dbReference>
<dbReference type="Pfam" id="PF10410">
    <property type="entry name" value="DnaB_bind"/>
    <property type="match status" value="1"/>
</dbReference>